<evidence type="ECO:0000256" key="1">
    <source>
        <dbReference type="SAM" id="MobiDB-lite"/>
    </source>
</evidence>
<sequence length="122" mass="12792">MSTGFRRTAAHPATDSGRADGVVERTIRSLESGMSVGEVARASNLPRDFIEQIAVFARERGRLDFVSLSADSGCGTGSCTPDPDSIICASCPLAPPAAKRGHTPLAHIASTVRNAIGRNKRS</sequence>
<proteinExistence type="predicted"/>
<organism evidence="2 3">
    <name type="scientific">Bifidobacterium animalis subsp. lactis CNCM I-2494</name>
    <dbReference type="NCBI Taxonomy" id="1042403"/>
    <lineage>
        <taxon>Bacteria</taxon>
        <taxon>Bacillati</taxon>
        <taxon>Actinomycetota</taxon>
        <taxon>Actinomycetes</taxon>
        <taxon>Bifidobacteriales</taxon>
        <taxon>Bifidobacteriaceae</taxon>
        <taxon>Bifidobacterium</taxon>
    </lineage>
</organism>
<dbReference type="AlphaFoldDB" id="A0A806FGU4"/>
<dbReference type="EMBL" id="CP002915">
    <property type="protein sequence ID" value="AEK30487.1"/>
    <property type="molecule type" value="Genomic_DNA"/>
</dbReference>
<name>A0A806FGU4_BIFAN</name>
<gene>
    <name evidence="2" type="ORF">BALAC2494_01680</name>
</gene>
<feature type="region of interest" description="Disordered" evidence="1">
    <location>
        <begin position="1"/>
        <end position="22"/>
    </location>
</feature>
<protein>
    <submittedName>
        <fullName evidence="2">Hypothetical cytosolic protein</fullName>
    </submittedName>
</protein>
<dbReference type="KEGG" id="bnm:BALAC2494_01680"/>
<dbReference type="Proteomes" id="UP000008394">
    <property type="component" value="Chromosome"/>
</dbReference>
<evidence type="ECO:0000313" key="3">
    <source>
        <dbReference type="Proteomes" id="UP000008394"/>
    </source>
</evidence>
<evidence type="ECO:0000313" key="2">
    <source>
        <dbReference type="EMBL" id="AEK30487.1"/>
    </source>
</evidence>
<accession>A0A806FGU4</accession>
<reference evidence="2 3" key="1">
    <citation type="journal article" date="2011" name="J. Bacteriol.">
        <title>Genome Sequence of the Probiotic Strain Bifidobacterium animalis subsp. lactis CNCM I-2494.</title>
        <authorList>
            <person name="Chervaux C."/>
            <person name="Grimaldi C."/>
            <person name="Bolotin A."/>
            <person name="Quinquis B."/>
            <person name="Legrain-Raspaud S."/>
            <person name="van Hylckama Vlieg J.E."/>
            <person name="Denariaz G."/>
            <person name="Smokvina T."/>
        </authorList>
    </citation>
    <scope>NUCLEOTIDE SEQUENCE [LARGE SCALE GENOMIC DNA]</scope>
    <source>
        <strain evidence="2 3">CNCM I-2494</strain>
    </source>
</reference>